<evidence type="ECO:0000313" key="4">
    <source>
        <dbReference type="Proteomes" id="UP000019482"/>
    </source>
</evidence>
<evidence type="ECO:0000313" key="3">
    <source>
        <dbReference type="EMBL" id="CDL92517.1"/>
    </source>
</evidence>
<dbReference type="AlphaFoldDB" id="W6NKY4"/>
<dbReference type="InterPro" id="IPR003501">
    <property type="entry name" value="PTS_EIIB_2/3"/>
</dbReference>
<gene>
    <name evidence="3" type="ORF">CTDIVETGP_2587</name>
</gene>
<protein>
    <submittedName>
        <fullName evidence="3">PTS system, galactitol-specific IIB component, putative</fullName>
    </submittedName>
</protein>
<dbReference type="GO" id="GO:0008982">
    <property type="term" value="F:protein-N(PI)-phosphohistidine-sugar phosphotransferase activity"/>
    <property type="evidence" value="ECO:0007669"/>
    <property type="project" value="InterPro"/>
</dbReference>
<dbReference type="OrthoDB" id="7065341at2"/>
<evidence type="ECO:0000259" key="2">
    <source>
        <dbReference type="PROSITE" id="PS51099"/>
    </source>
</evidence>
<dbReference type="CDD" id="cd05566">
    <property type="entry name" value="PTS_IIB_galactitol"/>
    <property type="match status" value="1"/>
</dbReference>
<dbReference type="PROSITE" id="PS51099">
    <property type="entry name" value="PTS_EIIB_TYPE_2"/>
    <property type="match status" value="1"/>
</dbReference>
<dbReference type="GO" id="GO:0009401">
    <property type="term" value="P:phosphoenolpyruvate-dependent sugar phosphotransferase system"/>
    <property type="evidence" value="ECO:0007669"/>
    <property type="project" value="InterPro"/>
</dbReference>
<dbReference type="Gene3D" id="3.40.50.2300">
    <property type="match status" value="1"/>
</dbReference>
<reference evidence="3 4" key="1">
    <citation type="journal article" date="2015" name="Genome Announc.">
        <title>Draft Genome Sequence of Clostridium tyrobutyricum Strain DIVETGP, Isolated from Cow's Milk for Grana Padano Production.</title>
        <authorList>
            <person name="Soggiu A."/>
            <person name="Piras C."/>
            <person name="Gaiarsa S."/>
            <person name="Sassera D."/>
            <person name="Roncada P."/>
            <person name="Bendixen E."/>
            <person name="Brasca M."/>
            <person name="Bonizzi L."/>
        </authorList>
    </citation>
    <scope>NUCLEOTIDE SEQUENCE [LARGE SCALE GENOMIC DNA]</scope>
    <source>
        <strain evidence="3 4">DIVETGP</strain>
    </source>
</reference>
<evidence type="ECO:0000256" key="1">
    <source>
        <dbReference type="ARBA" id="ARBA00022679"/>
    </source>
</evidence>
<dbReference type="EMBL" id="CBXI010000043">
    <property type="protein sequence ID" value="CDL92517.1"/>
    <property type="molecule type" value="Genomic_DNA"/>
</dbReference>
<sequence length="102" mass="11054">MRQIKIITVCGSGVVSSTMVANKLKNQIEDEKGYQVEATEANPGQLEGIMSSGSYDFIVALTPVTQSYDIPIIDGIGYLTGFGEDEVMEEIYKVIDGLDSNN</sequence>
<comment type="caution">
    <text evidence="3">The sequence shown here is derived from an EMBL/GenBank/DDBJ whole genome shotgun (WGS) entry which is preliminary data.</text>
</comment>
<dbReference type="SUPFAM" id="SSF52794">
    <property type="entry name" value="PTS system IIB component-like"/>
    <property type="match status" value="1"/>
</dbReference>
<accession>W6NKY4</accession>
<dbReference type="GeneID" id="29418624"/>
<organism evidence="3 4">
    <name type="scientific">Clostridium tyrobutyricum DIVETGP</name>
    <dbReference type="NCBI Taxonomy" id="1408889"/>
    <lineage>
        <taxon>Bacteria</taxon>
        <taxon>Bacillati</taxon>
        <taxon>Bacillota</taxon>
        <taxon>Clostridia</taxon>
        <taxon>Eubacteriales</taxon>
        <taxon>Clostridiaceae</taxon>
        <taxon>Clostridium</taxon>
    </lineage>
</organism>
<feature type="domain" description="PTS EIIB type-2" evidence="2">
    <location>
        <begin position="4"/>
        <end position="99"/>
    </location>
</feature>
<dbReference type="InterPro" id="IPR013011">
    <property type="entry name" value="PTS_EIIB_2"/>
</dbReference>
<keyword evidence="4" id="KW-1185">Reference proteome</keyword>
<keyword evidence="1" id="KW-0808">Transferase</keyword>
<name>W6NKY4_CLOTY</name>
<proteinExistence type="predicted"/>
<dbReference type="Proteomes" id="UP000019482">
    <property type="component" value="Unassembled WGS sequence"/>
</dbReference>
<dbReference type="InterPro" id="IPR036095">
    <property type="entry name" value="PTS_EIIB-like_sf"/>
</dbReference>
<dbReference type="RefSeq" id="WP_017752459.1">
    <property type="nucleotide sequence ID" value="NZ_CBXI010000043.1"/>
</dbReference>
<dbReference type="Pfam" id="PF02302">
    <property type="entry name" value="PTS_IIB"/>
    <property type="match status" value="1"/>
</dbReference>